<evidence type="ECO:0000313" key="2">
    <source>
        <dbReference type="EMBL" id="ADE83322.1"/>
    </source>
</evidence>
<dbReference type="Pfam" id="PF13692">
    <property type="entry name" value="Glyco_trans_1_4"/>
    <property type="match status" value="1"/>
</dbReference>
<sequence length="337" mass="39432">MRKLVYIGFPFEHHKGTHAGYHQIADYVDYDVKIDCSSFIEHVSRKPKNIFDRIFRHVVWKFTSRPVIPWFLLKCIILGIKRNDVTFHFIYGENIYYNIKPFIRKGNKIVCTLHQPLEWFQNNLWKKRLKSMDEVVLVGKSELDGFRELVSNGIVTFIPHGIRTDFYCPDSMIKKERMLLTVGNWLRDYEFADKVYQQLLKQDSELKIVVVAMPKRVECLTKDSRIQCLSGISDDELRDLYQRCSVLFLPLKRYTANNSLLEASACGCNIVISSDFQDNSYIPEQYVSLCPMKVEASLSSIIRTMSSETNTPLATFIQKNYSWENVGDNLTRRYKNT</sequence>
<organism evidence="2 3">
    <name type="scientific">Xylanibacter ruminicola (strain ATCC 19189 / DSM 19721 / CIP 105475 / JCM 8958 / 23)</name>
    <name type="common">Prevotella ruminicola</name>
    <dbReference type="NCBI Taxonomy" id="264731"/>
    <lineage>
        <taxon>Bacteria</taxon>
        <taxon>Pseudomonadati</taxon>
        <taxon>Bacteroidota</taxon>
        <taxon>Bacteroidia</taxon>
        <taxon>Bacteroidales</taxon>
        <taxon>Prevotellaceae</taxon>
        <taxon>Xylanibacter</taxon>
    </lineage>
</organism>
<dbReference type="CAZy" id="GT4">
    <property type="family name" value="Glycosyltransferase Family 4"/>
</dbReference>
<evidence type="ECO:0000256" key="1">
    <source>
        <dbReference type="ARBA" id="ARBA00022679"/>
    </source>
</evidence>
<keyword evidence="2" id="KW-0328">Glycosyltransferase</keyword>
<dbReference type="GO" id="GO:0016757">
    <property type="term" value="F:glycosyltransferase activity"/>
    <property type="evidence" value="ECO:0007669"/>
    <property type="project" value="UniProtKB-KW"/>
</dbReference>
<dbReference type="PANTHER" id="PTHR46401:SF2">
    <property type="entry name" value="GLYCOSYLTRANSFERASE WBBK-RELATED"/>
    <property type="match status" value="1"/>
</dbReference>
<dbReference type="eggNOG" id="COG0438">
    <property type="taxonomic scope" value="Bacteria"/>
</dbReference>
<dbReference type="EMBL" id="CP002006">
    <property type="protein sequence ID" value="ADE83322.1"/>
    <property type="molecule type" value="Genomic_DNA"/>
</dbReference>
<dbReference type="HOGENOM" id="CLU_766664_0_0_10"/>
<keyword evidence="3" id="KW-1185">Reference proteome</keyword>
<name>D5ETV2_XYLR2</name>
<proteinExistence type="predicted"/>
<dbReference type="AlphaFoldDB" id="D5ETV2"/>
<dbReference type="EC" id="2.4.1.-" evidence="2"/>
<reference evidence="2 3" key="1">
    <citation type="journal article" date="2010" name="Microb. Ecol.">
        <title>Comparative genome analysis of Prevotella ruminicola and Prevotella bryantii: insights into their environmental niche.</title>
        <authorList>
            <consortium name="North American Consortium for Rumen Bacteria"/>
            <person name="Purushe J."/>
            <person name="Fouts D.E."/>
            <person name="Morrison M."/>
            <person name="White B.A."/>
            <person name="Mackie R.I."/>
            <person name="Coutinho P.M."/>
            <person name="Henrissat B."/>
            <person name="Nelson K.E."/>
        </authorList>
    </citation>
    <scope>NUCLEOTIDE SEQUENCE [LARGE SCALE GENOMIC DNA]</scope>
    <source>
        <strain evidence="3">ATCC 19189 / JCM 8958 / 23</strain>
    </source>
</reference>
<dbReference type="STRING" id="264731.PRU_1764"/>
<dbReference type="Gene3D" id="3.40.50.2000">
    <property type="entry name" value="Glycogen Phosphorylase B"/>
    <property type="match status" value="2"/>
</dbReference>
<protein>
    <submittedName>
        <fullName evidence="2">Glycosyltransferase, group 1 family</fullName>
        <ecNumber evidence="2">2.4.1.-</ecNumber>
    </submittedName>
</protein>
<dbReference type="PANTHER" id="PTHR46401">
    <property type="entry name" value="GLYCOSYLTRANSFERASE WBBK-RELATED"/>
    <property type="match status" value="1"/>
</dbReference>
<gene>
    <name evidence="2" type="ordered locus">PRU_1764</name>
</gene>
<dbReference type="GeneID" id="31501318"/>
<accession>D5ETV2</accession>
<dbReference type="SUPFAM" id="SSF53756">
    <property type="entry name" value="UDP-Glycosyltransferase/glycogen phosphorylase"/>
    <property type="match status" value="1"/>
</dbReference>
<dbReference type="KEGG" id="pru:PRU_1764"/>
<evidence type="ECO:0000313" key="3">
    <source>
        <dbReference type="Proteomes" id="UP000000927"/>
    </source>
</evidence>
<dbReference type="GO" id="GO:0009103">
    <property type="term" value="P:lipopolysaccharide biosynthetic process"/>
    <property type="evidence" value="ECO:0007669"/>
    <property type="project" value="TreeGrafter"/>
</dbReference>
<dbReference type="RefSeq" id="WP_013065305.1">
    <property type="nucleotide sequence ID" value="NC_014033.1"/>
</dbReference>
<dbReference type="Proteomes" id="UP000000927">
    <property type="component" value="Chromosome"/>
</dbReference>
<keyword evidence="1 2" id="KW-0808">Transferase</keyword>